<comment type="caution">
    <text evidence="3">The sequence shown here is derived from an EMBL/GenBank/DDBJ whole genome shotgun (WGS) entry which is preliminary data.</text>
</comment>
<dbReference type="Pfam" id="PF00789">
    <property type="entry name" value="UBX"/>
    <property type="match status" value="1"/>
</dbReference>
<feature type="compositionally biased region" description="Basic and acidic residues" evidence="2">
    <location>
        <begin position="147"/>
        <end position="164"/>
    </location>
</feature>
<proteinExistence type="predicted"/>
<dbReference type="FunFam" id="3.30.420.210:FF:000002">
    <property type="entry name" value="UBX domain-containing protein 1"/>
    <property type="match status" value="1"/>
</dbReference>
<dbReference type="GO" id="GO:0007030">
    <property type="term" value="P:Golgi organization"/>
    <property type="evidence" value="ECO:0007669"/>
    <property type="project" value="TreeGrafter"/>
</dbReference>
<evidence type="ECO:0000256" key="2">
    <source>
        <dbReference type="SAM" id="MobiDB-lite"/>
    </source>
</evidence>
<dbReference type="InterPro" id="IPR012989">
    <property type="entry name" value="SEP_domain"/>
</dbReference>
<dbReference type="InterPro" id="IPR001012">
    <property type="entry name" value="UBX_dom"/>
</dbReference>
<keyword evidence="4" id="KW-1185">Reference proteome</keyword>
<dbReference type="Pfam" id="PF08059">
    <property type="entry name" value="SEP"/>
    <property type="match status" value="1"/>
</dbReference>
<dbReference type="Gene3D" id="1.10.8.10">
    <property type="entry name" value="DNA helicase RuvA subunit, C-terminal domain"/>
    <property type="match status" value="1"/>
</dbReference>
<dbReference type="SUPFAM" id="SSF54236">
    <property type="entry name" value="Ubiquitin-like"/>
    <property type="match status" value="1"/>
</dbReference>
<dbReference type="GO" id="GO:0061025">
    <property type="term" value="P:membrane fusion"/>
    <property type="evidence" value="ECO:0007669"/>
    <property type="project" value="TreeGrafter"/>
</dbReference>
<dbReference type="SMART" id="SM00166">
    <property type="entry name" value="UBX"/>
    <property type="match status" value="1"/>
</dbReference>
<dbReference type="InterPro" id="IPR029071">
    <property type="entry name" value="Ubiquitin-like_domsf"/>
</dbReference>
<sequence length="389" mass="42484">MADEGQQQDLVSEFISVTGADAETTKFYLETAEWDLQFALSNFFDAAAGEEMQDADEQPFVPPQPSQPLTAETATNTAPSDKSNKKNPRFGTIASFSTDAGQENEDSDEEGQAFYAGGSETSGQQIVGPPRKKKEKSDEMTQNIFDAAKRHGAEVVDRSQEAGDKKKKTSAFRGSGFRLGDTEGVSDAVQTPSSGSQGPPEPVVVNLNFWSNGFSVDDGPLRDMNDPENAEFLDAVKRGEIPRELHRLNRGGEVHVNMTDKRDEEYIKPKEIVKAFTGEGHKLGSPTPKVVSSRTPSSNTSSTQAPKVDDSQPVTNLQIRLADGTRLVAKFNHTNTIGDVRNFVNASRPQMAGRVYVLMTTFPNKELTDETLTLTDANLLNAVVVQRYK</sequence>
<dbReference type="PROSITE" id="PS50033">
    <property type="entry name" value="UBX"/>
    <property type="match status" value="1"/>
</dbReference>
<dbReference type="FunFam" id="3.10.20.90:FF:000179">
    <property type="entry name" value="Plant UBX domain-containing protein 4"/>
    <property type="match status" value="1"/>
</dbReference>
<dbReference type="PROSITE" id="PS51399">
    <property type="entry name" value="SEP"/>
    <property type="match status" value="1"/>
</dbReference>
<dbReference type="InterPro" id="IPR036241">
    <property type="entry name" value="NSFL1C_SEP_dom_sf"/>
</dbReference>
<dbReference type="AlphaFoldDB" id="A0A6S7K2U9"/>
<dbReference type="Pfam" id="PF14555">
    <property type="entry name" value="UBA_4"/>
    <property type="match status" value="1"/>
</dbReference>
<dbReference type="OrthoDB" id="25887at2759"/>
<dbReference type="GO" id="GO:0043161">
    <property type="term" value="P:proteasome-mediated ubiquitin-dependent protein catabolic process"/>
    <property type="evidence" value="ECO:0007669"/>
    <property type="project" value="TreeGrafter"/>
</dbReference>
<dbReference type="PANTHER" id="PTHR23333">
    <property type="entry name" value="UBX DOMAIN CONTAINING PROTEIN"/>
    <property type="match status" value="1"/>
</dbReference>
<feature type="compositionally biased region" description="Low complexity" evidence="2">
    <location>
        <begin position="292"/>
        <end position="303"/>
    </location>
</feature>
<dbReference type="GO" id="GO:0031468">
    <property type="term" value="P:nuclear membrane reassembly"/>
    <property type="evidence" value="ECO:0007669"/>
    <property type="project" value="TreeGrafter"/>
</dbReference>
<reference evidence="3" key="1">
    <citation type="submission" date="2020-04" db="EMBL/GenBank/DDBJ databases">
        <authorList>
            <person name="Alioto T."/>
            <person name="Alioto T."/>
            <person name="Gomez Garrido J."/>
        </authorList>
    </citation>
    <scope>NUCLEOTIDE SEQUENCE</scope>
    <source>
        <strain evidence="3">A484AB</strain>
    </source>
</reference>
<protein>
    <submittedName>
        <fullName evidence="3">NSFL1 cofactor p47</fullName>
    </submittedName>
</protein>
<keyword evidence="1" id="KW-0833">Ubl conjugation pathway</keyword>
<dbReference type="SUPFAM" id="SSF46934">
    <property type="entry name" value="UBA-like"/>
    <property type="match status" value="1"/>
</dbReference>
<dbReference type="PANTHER" id="PTHR23333:SF20">
    <property type="entry name" value="NSFL1 COFACTOR P47"/>
    <property type="match status" value="1"/>
</dbReference>
<dbReference type="GO" id="GO:0000045">
    <property type="term" value="P:autophagosome assembly"/>
    <property type="evidence" value="ECO:0007669"/>
    <property type="project" value="TreeGrafter"/>
</dbReference>
<dbReference type="SUPFAM" id="SSF102848">
    <property type="entry name" value="NSFL1 (p97 ATPase) cofactor p47, SEP domain"/>
    <property type="match status" value="1"/>
</dbReference>
<evidence type="ECO:0000256" key="1">
    <source>
        <dbReference type="ARBA" id="ARBA00022786"/>
    </source>
</evidence>
<feature type="region of interest" description="Disordered" evidence="2">
    <location>
        <begin position="277"/>
        <end position="312"/>
    </location>
</feature>
<feature type="compositionally biased region" description="Polar residues" evidence="2">
    <location>
        <begin position="67"/>
        <end position="81"/>
    </location>
</feature>
<dbReference type="Proteomes" id="UP001152795">
    <property type="component" value="Unassembled WGS sequence"/>
</dbReference>
<dbReference type="SMART" id="SM00553">
    <property type="entry name" value="SEP"/>
    <property type="match status" value="1"/>
</dbReference>
<dbReference type="EMBL" id="CACRXK020012105">
    <property type="protein sequence ID" value="CAB4022702.1"/>
    <property type="molecule type" value="Genomic_DNA"/>
</dbReference>
<dbReference type="GO" id="GO:0005634">
    <property type="term" value="C:nucleus"/>
    <property type="evidence" value="ECO:0007669"/>
    <property type="project" value="TreeGrafter"/>
</dbReference>
<feature type="compositionally biased region" description="Polar residues" evidence="2">
    <location>
        <begin position="188"/>
        <end position="197"/>
    </location>
</feature>
<dbReference type="CDD" id="cd14348">
    <property type="entry name" value="UBA_p47"/>
    <property type="match status" value="1"/>
</dbReference>
<dbReference type="InterPro" id="IPR009060">
    <property type="entry name" value="UBA-like_sf"/>
</dbReference>
<feature type="compositionally biased region" description="Acidic residues" evidence="2">
    <location>
        <begin position="102"/>
        <end position="111"/>
    </location>
</feature>
<feature type="region of interest" description="Disordered" evidence="2">
    <location>
        <begin position="49"/>
        <end position="201"/>
    </location>
</feature>
<dbReference type="GO" id="GO:0043130">
    <property type="term" value="F:ubiquitin binding"/>
    <property type="evidence" value="ECO:0007669"/>
    <property type="project" value="TreeGrafter"/>
</dbReference>
<dbReference type="GO" id="GO:0005829">
    <property type="term" value="C:cytosol"/>
    <property type="evidence" value="ECO:0007669"/>
    <property type="project" value="TreeGrafter"/>
</dbReference>
<organism evidence="3 4">
    <name type="scientific">Paramuricea clavata</name>
    <name type="common">Red gorgonian</name>
    <name type="synonym">Violescent sea-whip</name>
    <dbReference type="NCBI Taxonomy" id="317549"/>
    <lineage>
        <taxon>Eukaryota</taxon>
        <taxon>Metazoa</taxon>
        <taxon>Cnidaria</taxon>
        <taxon>Anthozoa</taxon>
        <taxon>Octocorallia</taxon>
        <taxon>Malacalcyonacea</taxon>
        <taxon>Plexauridae</taxon>
        <taxon>Paramuricea</taxon>
    </lineage>
</organism>
<accession>A0A6S7K2U9</accession>
<name>A0A6S7K2U9_PARCT</name>
<evidence type="ECO:0000313" key="3">
    <source>
        <dbReference type="EMBL" id="CAB4022702.1"/>
    </source>
</evidence>
<evidence type="ECO:0000313" key="4">
    <source>
        <dbReference type="Proteomes" id="UP001152795"/>
    </source>
</evidence>
<dbReference type="Gene3D" id="3.30.420.210">
    <property type="entry name" value="SEP domain"/>
    <property type="match status" value="1"/>
</dbReference>
<dbReference type="Gene3D" id="3.10.20.90">
    <property type="entry name" value="Phosphatidylinositol 3-kinase Catalytic Subunit, Chain A, domain 1"/>
    <property type="match status" value="1"/>
</dbReference>
<gene>
    <name evidence="3" type="ORF">PACLA_8A035528</name>
</gene>